<dbReference type="Pfam" id="PF22612">
    <property type="entry name" value="GH113"/>
    <property type="match status" value="1"/>
</dbReference>
<dbReference type="GO" id="GO:0030246">
    <property type="term" value="F:carbohydrate binding"/>
    <property type="evidence" value="ECO:0007669"/>
    <property type="project" value="InterPro"/>
</dbReference>
<dbReference type="InterPro" id="IPR013784">
    <property type="entry name" value="Carb-bd-like_fold"/>
</dbReference>
<proteinExistence type="predicted"/>
<dbReference type="Proteomes" id="UP001201020">
    <property type="component" value="Chromosome"/>
</dbReference>
<dbReference type="SUPFAM" id="SSF51445">
    <property type="entry name" value="(Trans)glycosidases"/>
    <property type="match status" value="1"/>
</dbReference>
<reference evidence="2" key="1">
    <citation type="journal article" date="2022" name="Nat. Microbiol.">
        <title>Unique mobile elements and scalable gene flow at the prokaryote-eukaryote boundary revealed by circularized Asgard archaea genomes.</title>
        <authorList>
            <person name="Wu F."/>
            <person name="Speth D.R."/>
            <person name="Philosof A."/>
            <person name="Cremiere A."/>
            <person name="Narayanan A."/>
            <person name="Barco R.A."/>
            <person name="Connon S.A."/>
            <person name="Amend J.P."/>
            <person name="Antoshechkin I.A."/>
            <person name="Orphan V.J."/>
        </authorList>
    </citation>
    <scope>NUCLEOTIDE SEQUENCE</scope>
    <source>
        <strain evidence="2">PM71</strain>
    </source>
</reference>
<accession>A0A9Y1BKC6</accession>
<gene>
    <name evidence="2" type="ORF">K9W45_11060</name>
</gene>
<dbReference type="InterPro" id="IPR055151">
    <property type="entry name" value="GH113"/>
</dbReference>
<dbReference type="Gene3D" id="3.20.20.80">
    <property type="entry name" value="Glycosidases"/>
    <property type="match status" value="1"/>
</dbReference>
<keyword evidence="1" id="KW-0472">Membrane</keyword>
<feature type="transmembrane region" description="Helical" evidence="1">
    <location>
        <begin position="1260"/>
        <end position="1280"/>
    </location>
</feature>
<evidence type="ECO:0008006" key="3">
    <source>
        <dbReference type="Google" id="ProtNLM"/>
    </source>
</evidence>
<keyword evidence="1" id="KW-1133">Transmembrane helix</keyword>
<protein>
    <recommendedName>
        <fullName evidence="3">Cadherin domain-containing protein</fullName>
    </recommendedName>
</protein>
<evidence type="ECO:0000313" key="2">
    <source>
        <dbReference type="EMBL" id="UJG40367.1"/>
    </source>
</evidence>
<organism evidence="2">
    <name type="scientific">Candidatus Heimdallarchaeum aukensis</name>
    <dbReference type="NCBI Taxonomy" id="2876573"/>
    <lineage>
        <taxon>Archaea</taxon>
        <taxon>Promethearchaeati</taxon>
        <taxon>Candidatus Heimdallarchaeota</taxon>
        <taxon>Candidatus Heimdallarchaeia (ex Rinke et al. 2021) (nom. nud.)</taxon>
        <taxon>Candidatus Heimdallarchaeales</taxon>
        <taxon>Candidatus Heimdallarchaeaceae</taxon>
        <taxon>Candidatus Heimdallarchaeum</taxon>
    </lineage>
</organism>
<dbReference type="SUPFAM" id="SSF49452">
    <property type="entry name" value="Starch-binding domain-like"/>
    <property type="match status" value="1"/>
</dbReference>
<sequence length="1285" mass="146134">MQTHIMRKFVFVFNFIIIIIFSSLNPSVNAVKNDYYTKSSIEGETVSITFSVTTPYEVSSLEIQILYLIDPYYYYSYQLSKNSQDPNVFEISLELTEGKLLRYRYSLGGNQWEYLSDKNPSFRTIVISKGNTNIEDNIVGFCPSFDPSTITRLNVTGRVVEQETDKPIEDGFVAIGGVITPLRANGSFYAQNVFSGYQHILVFSYSHLNLQSIQNLSPDTDDDPLEIDLGTFSLEKTRLIRVTFIVKTPENTQDKQVKIVGDLPQLGYIYPYMVSTRNILLQHVKDNWFIQTLEIPEHVPFNYFYTLGSYNTYYEVDSPNPNPFVRSIYPENNSVIVDEVGAWKNNGYVHMKFTVNVPENTPQEFGVSLVTSNSFLKMNKFSSTEWYTELDYPEGWEFNYYYAVGQVDHSIWESEYNNSNPRTKTASEGEFVDTVSKWNYIKTPQTSTESSVNVSLVFTVPSYTPDVSLYLAGELFDNWVNPQGQLLQKLDAHSYRTFIVLNKDIETSFTVTRGTWASSAEKNFTLIPKFEGEEFYFSVDSWIDLSSPWNRTSLITGVMPIDYWSSDMRTSLDPAFKHFAELGGKWIEYSPIWNYDRLKPFPYLSSTTGVYTPDEDLAFIVETAKKYGLRVGISLQINTEQTADSSQWGDFTAEKIDVLLEGLRTFYFHYAELSQKLGIEFMTFARLSGDWINDAYDTFMINLIPEIREIYSGMLTTHQGWTDDFQYYGLLDFIGFYFWESVLAGTPDPTVDELTTAFEEVIDTHYRPFYVKYQKPIIFTQVAYAAMEEANGQPTIPSIYEGTTVEYRPDIQARIYEALYRAIANRTWIEGLFSFGWKYWPSHFPEYSISYTPAETVVAKWSNMVNYGNGVIVNNENKVKVEQEDFILHLEESGFYTDIRLRDSEGNNWSSWNIYQTTIDLSTILPEISTEKQYVIWLQAKNSTFTSNPTAVKVIVDSTAPKISTQPTSYNFNLSSFNSLGKIVEETSLNLLTFVFDDTSSINVEAQVTGAENYTINTTGNVFTLPIILFTEGDWKIKLNVYDEYNHLTTTTFEFSIFSIESTTPPKFTSIPDDLIFEEGSTGHTLTWIVTDTNPSTYTIYSNGTEVTSGSWLSDQAISFSVDDLTIGSYNITILVKDSTELSATDTTWVVVNKPEPPKFTSTPDDLTFEEGSTGHTLTWIVTDTNPSTYTIYSNGTEVTSGSWLSDQVISFSVEDLGVGSYNITILVTDTTGLSTTDTVNVTVLSSDNNSSGDTTKNPFSLFSLIISLLGISFVALWVIKRKKS</sequence>
<name>A0A9Y1BKC6_9ARCH</name>
<dbReference type="InterPro" id="IPR017853">
    <property type="entry name" value="GH"/>
</dbReference>
<keyword evidence="1" id="KW-0812">Transmembrane</keyword>
<evidence type="ECO:0000256" key="1">
    <source>
        <dbReference type="SAM" id="Phobius"/>
    </source>
</evidence>
<dbReference type="EMBL" id="CP084166">
    <property type="protein sequence ID" value="UJG40367.1"/>
    <property type="molecule type" value="Genomic_DNA"/>
</dbReference>